<evidence type="ECO:0008006" key="3">
    <source>
        <dbReference type="Google" id="ProtNLM"/>
    </source>
</evidence>
<organism evidence="1 2">
    <name type="scientific">Adhaeretor mobilis</name>
    <dbReference type="NCBI Taxonomy" id="1930276"/>
    <lineage>
        <taxon>Bacteria</taxon>
        <taxon>Pseudomonadati</taxon>
        <taxon>Planctomycetota</taxon>
        <taxon>Planctomycetia</taxon>
        <taxon>Pirellulales</taxon>
        <taxon>Lacipirellulaceae</taxon>
        <taxon>Adhaeretor</taxon>
    </lineage>
</organism>
<reference evidence="1 2" key="1">
    <citation type="submission" date="2019-02" db="EMBL/GenBank/DDBJ databases">
        <title>Deep-cultivation of Planctomycetes and their phenomic and genomic characterization uncovers novel biology.</title>
        <authorList>
            <person name="Wiegand S."/>
            <person name="Jogler M."/>
            <person name="Boedeker C."/>
            <person name="Pinto D."/>
            <person name="Vollmers J."/>
            <person name="Rivas-Marin E."/>
            <person name="Kohn T."/>
            <person name="Peeters S.H."/>
            <person name="Heuer A."/>
            <person name="Rast P."/>
            <person name="Oberbeckmann S."/>
            <person name="Bunk B."/>
            <person name="Jeske O."/>
            <person name="Meyerdierks A."/>
            <person name="Storesund J.E."/>
            <person name="Kallscheuer N."/>
            <person name="Luecker S."/>
            <person name="Lage O.M."/>
            <person name="Pohl T."/>
            <person name="Merkel B.J."/>
            <person name="Hornburger P."/>
            <person name="Mueller R.-W."/>
            <person name="Bruemmer F."/>
            <person name="Labrenz M."/>
            <person name="Spormann A.M."/>
            <person name="Op den Camp H."/>
            <person name="Overmann J."/>
            <person name="Amann R."/>
            <person name="Jetten M.S.M."/>
            <person name="Mascher T."/>
            <person name="Medema M.H."/>
            <person name="Devos D.P."/>
            <person name="Kaster A.-K."/>
            <person name="Ovreas L."/>
            <person name="Rohde M."/>
            <person name="Galperin M.Y."/>
            <person name="Jogler C."/>
        </authorList>
    </citation>
    <scope>NUCLEOTIDE SEQUENCE [LARGE SCALE GENOMIC DNA]</scope>
    <source>
        <strain evidence="1 2">HG15A2</strain>
    </source>
</reference>
<accession>A0A517N1L8</accession>
<dbReference type="EMBL" id="CP036263">
    <property type="protein sequence ID" value="QDT01032.1"/>
    <property type="molecule type" value="Genomic_DNA"/>
</dbReference>
<name>A0A517N1L8_9BACT</name>
<proteinExistence type="predicted"/>
<dbReference type="Proteomes" id="UP000319852">
    <property type="component" value="Chromosome"/>
</dbReference>
<protein>
    <recommendedName>
        <fullName evidence="3">Protein kinase domain-containing protein</fullName>
    </recommendedName>
</protein>
<evidence type="ECO:0000313" key="1">
    <source>
        <dbReference type="EMBL" id="QDT01032.1"/>
    </source>
</evidence>
<dbReference type="KEGG" id="amob:HG15A2_43740"/>
<gene>
    <name evidence="1" type="ORF">HG15A2_43740</name>
</gene>
<dbReference type="AlphaFoldDB" id="A0A517N1L8"/>
<evidence type="ECO:0000313" key="2">
    <source>
        <dbReference type="Proteomes" id="UP000319852"/>
    </source>
</evidence>
<keyword evidence="2" id="KW-1185">Reference proteome</keyword>
<sequence length="152" mass="16853">MDCFWGSGNSAEGQRISRNFAELVVELKPTCVSCSCTIMKLSCRKFRDNQTRLHLFALAYQSGRSGPFDECSRVPTSAVARKQQKITKYKKRMGDAVLRWGPNAPGAVLDAFGADLIWLRDLKPANVFVSQRGRKQDIANLLDLGVIGTLIS</sequence>